<keyword evidence="2" id="KW-1185">Reference proteome</keyword>
<dbReference type="Proteomes" id="UP000235145">
    <property type="component" value="Unassembled WGS sequence"/>
</dbReference>
<evidence type="ECO:0000313" key="2">
    <source>
        <dbReference type="Proteomes" id="UP000235145"/>
    </source>
</evidence>
<dbReference type="PANTHER" id="PTHR11011">
    <property type="entry name" value="MALE STERILITY PROTEIN 2-RELATED"/>
    <property type="match status" value="1"/>
</dbReference>
<dbReference type="InterPro" id="IPR026055">
    <property type="entry name" value="FAR"/>
</dbReference>
<dbReference type="GO" id="GO:0080019">
    <property type="term" value="F:alcohol-forming very long-chain fatty acyl-CoA reductase activity"/>
    <property type="evidence" value="ECO:0007669"/>
    <property type="project" value="InterPro"/>
</dbReference>
<evidence type="ECO:0000313" key="1">
    <source>
        <dbReference type="EMBL" id="KAJ0198690.1"/>
    </source>
</evidence>
<organism evidence="1 2">
    <name type="scientific">Lactuca sativa</name>
    <name type="common">Garden lettuce</name>
    <dbReference type="NCBI Taxonomy" id="4236"/>
    <lineage>
        <taxon>Eukaryota</taxon>
        <taxon>Viridiplantae</taxon>
        <taxon>Streptophyta</taxon>
        <taxon>Embryophyta</taxon>
        <taxon>Tracheophyta</taxon>
        <taxon>Spermatophyta</taxon>
        <taxon>Magnoliopsida</taxon>
        <taxon>eudicotyledons</taxon>
        <taxon>Gunneridae</taxon>
        <taxon>Pentapetalae</taxon>
        <taxon>asterids</taxon>
        <taxon>campanulids</taxon>
        <taxon>Asterales</taxon>
        <taxon>Asteraceae</taxon>
        <taxon>Cichorioideae</taxon>
        <taxon>Cichorieae</taxon>
        <taxon>Lactucinae</taxon>
        <taxon>Lactuca</taxon>
    </lineage>
</organism>
<reference evidence="1 2" key="1">
    <citation type="journal article" date="2017" name="Nat. Commun.">
        <title>Genome assembly with in vitro proximity ligation data and whole-genome triplication in lettuce.</title>
        <authorList>
            <person name="Reyes-Chin-Wo S."/>
            <person name="Wang Z."/>
            <person name="Yang X."/>
            <person name="Kozik A."/>
            <person name="Arikit S."/>
            <person name="Song C."/>
            <person name="Xia L."/>
            <person name="Froenicke L."/>
            <person name="Lavelle D.O."/>
            <person name="Truco M.J."/>
            <person name="Xia R."/>
            <person name="Zhu S."/>
            <person name="Xu C."/>
            <person name="Xu H."/>
            <person name="Xu X."/>
            <person name="Cox K."/>
            <person name="Korf I."/>
            <person name="Meyers B.C."/>
            <person name="Michelmore R.W."/>
        </authorList>
    </citation>
    <scope>NUCLEOTIDE SEQUENCE [LARGE SCALE GENOMIC DNA]</scope>
    <source>
        <strain evidence="2">cv. Salinas</strain>
        <tissue evidence="1">Seedlings</tissue>
    </source>
</reference>
<comment type="caution">
    <text evidence="1">The sequence shown here is derived from an EMBL/GenBank/DDBJ whole genome shotgun (WGS) entry which is preliminary data.</text>
</comment>
<protein>
    <recommendedName>
        <fullName evidence="3">Fatty acyl-CoA reductase</fullName>
    </recommendedName>
</protein>
<gene>
    <name evidence="1" type="ORF">LSAT_V11C600314100</name>
</gene>
<dbReference type="PANTHER" id="PTHR11011:SF99">
    <property type="entry name" value="FATTY ACYL-COA REDUCTASE 3"/>
    <property type="match status" value="1"/>
</dbReference>
<sequence length="136" mass="15635">MQIPADMVINVMITAMGAHINKPVSMTIYHVGSSMSNPLKISTFKNCVIEYFAKHPLKIQQGNPIRTSKTITLLSSMSIFNRYMVIRYVIPLKVFKYVNIVLGRAFNAWYLDAERKINIIFRLASLYKPYVLINTM</sequence>
<evidence type="ECO:0008006" key="3">
    <source>
        <dbReference type="Google" id="ProtNLM"/>
    </source>
</evidence>
<dbReference type="EMBL" id="NBSK02000006">
    <property type="protein sequence ID" value="KAJ0198690.1"/>
    <property type="molecule type" value="Genomic_DNA"/>
</dbReference>
<dbReference type="AlphaFoldDB" id="A0A9R1V5P0"/>
<name>A0A9R1V5P0_LACSA</name>
<accession>A0A9R1V5P0</accession>
<proteinExistence type="predicted"/>